<gene>
    <name evidence="3" type="ORF">LSAT_V11C200051620</name>
</gene>
<dbReference type="GO" id="GO:0051082">
    <property type="term" value="F:unfolded protein binding"/>
    <property type="evidence" value="ECO:0000318"/>
    <property type="project" value="GO_Central"/>
</dbReference>
<dbReference type="OrthoDB" id="408631at2759"/>
<proteinExistence type="predicted"/>
<dbReference type="PANTHER" id="PTHR31996:SF2">
    <property type="entry name" value="COILED-COIL DOMAIN-CONTAINING PROTEIN 115"/>
    <property type="match status" value="1"/>
</dbReference>
<evidence type="ECO:0000313" key="3">
    <source>
        <dbReference type="EMBL" id="KAJ0220711.1"/>
    </source>
</evidence>
<dbReference type="AlphaFoldDB" id="A0A9R1W8V5"/>
<evidence type="ECO:0000256" key="1">
    <source>
        <dbReference type="ARBA" id="ARBA00093634"/>
    </source>
</evidence>
<dbReference type="PANTHER" id="PTHR31996">
    <property type="entry name" value="COILED-COIL DOMAIN-CONTAINING PROTEIN 115"/>
    <property type="match status" value="1"/>
</dbReference>
<accession>A0A9R1W8V5</accession>
<dbReference type="InterPro" id="IPR040357">
    <property type="entry name" value="Vma22/CCDC115"/>
</dbReference>
<protein>
    <recommendedName>
        <fullName evidence="1">Vacuolar ATPase assembly protein VMA22</fullName>
    </recommendedName>
</protein>
<dbReference type="GO" id="GO:0070072">
    <property type="term" value="P:vacuolar proton-transporting V-type ATPase complex assembly"/>
    <property type="evidence" value="ECO:0007669"/>
    <property type="project" value="InterPro"/>
</dbReference>
<comment type="caution">
    <text evidence="3">The sequence shown here is derived from an EMBL/GenBank/DDBJ whole genome shotgun (WGS) entry which is preliminary data.</text>
</comment>
<keyword evidence="4" id="KW-1185">Reference proteome</keyword>
<feature type="region of interest" description="Disordered" evidence="2">
    <location>
        <begin position="109"/>
        <end position="147"/>
    </location>
</feature>
<evidence type="ECO:0000313" key="4">
    <source>
        <dbReference type="Proteomes" id="UP000235145"/>
    </source>
</evidence>
<sequence>MGEEKEAENTQVSELSTTELEEQNENTLNFLDSVDNYLILIESLTSTLRQGWLELASARHSMGGSRVNTALLTLKQHSAATKVEVNYDNGGSMKKSPHLTLCKWTSSDKKDSSFEKENTDNKDSTKESNESETTASPHRTENHLQKERGKVLSMFGGLVSPKLRASQLSFEKALETLVEIANVRSSILGSHHALLQHKVKDTNSTEE</sequence>
<evidence type="ECO:0000256" key="2">
    <source>
        <dbReference type="SAM" id="MobiDB-lite"/>
    </source>
</evidence>
<dbReference type="Pfam" id="PF21730">
    <property type="entry name" value="Vma22_CCDC115"/>
    <property type="match status" value="1"/>
</dbReference>
<reference evidence="3 4" key="1">
    <citation type="journal article" date="2017" name="Nat. Commun.">
        <title>Genome assembly with in vitro proximity ligation data and whole-genome triplication in lettuce.</title>
        <authorList>
            <person name="Reyes-Chin-Wo S."/>
            <person name="Wang Z."/>
            <person name="Yang X."/>
            <person name="Kozik A."/>
            <person name="Arikit S."/>
            <person name="Song C."/>
            <person name="Xia L."/>
            <person name="Froenicke L."/>
            <person name="Lavelle D.O."/>
            <person name="Truco M.J."/>
            <person name="Xia R."/>
            <person name="Zhu S."/>
            <person name="Xu C."/>
            <person name="Xu H."/>
            <person name="Xu X."/>
            <person name="Cox K."/>
            <person name="Korf I."/>
            <person name="Meyers B.C."/>
            <person name="Michelmore R.W."/>
        </authorList>
    </citation>
    <scope>NUCLEOTIDE SEQUENCE [LARGE SCALE GENOMIC DNA]</scope>
    <source>
        <strain evidence="4">cv. Salinas</strain>
        <tissue evidence="3">Seedlings</tissue>
    </source>
</reference>
<dbReference type="EMBL" id="NBSK02000002">
    <property type="protein sequence ID" value="KAJ0220711.1"/>
    <property type="molecule type" value="Genomic_DNA"/>
</dbReference>
<organism evidence="3 4">
    <name type="scientific">Lactuca sativa</name>
    <name type="common">Garden lettuce</name>
    <dbReference type="NCBI Taxonomy" id="4236"/>
    <lineage>
        <taxon>Eukaryota</taxon>
        <taxon>Viridiplantae</taxon>
        <taxon>Streptophyta</taxon>
        <taxon>Embryophyta</taxon>
        <taxon>Tracheophyta</taxon>
        <taxon>Spermatophyta</taxon>
        <taxon>Magnoliopsida</taxon>
        <taxon>eudicotyledons</taxon>
        <taxon>Gunneridae</taxon>
        <taxon>Pentapetalae</taxon>
        <taxon>asterids</taxon>
        <taxon>campanulids</taxon>
        <taxon>Asterales</taxon>
        <taxon>Asteraceae</taxon>
        <taxon>Cichorioideae</taxon>
        <taxon>Cichorieae</taxon>
        <taxon>Lactucinae</taxon>
        <taxon>Lactuca</taxon>
    </lineage>
</organism>
<feature type="compositionally biased region" description="Basic and acidic residues" evidence="2">
    <location>
        <begin position="138"/>
        <end position="147"/>
    </location>
</feature>
<feature type="compositionally biased region" description="Basic and acidic residues" evidence="2">
    <location>
        <begin position="109"/>
        <end position="129"/>
    </location>
</feature>
<name>A0A9R1W8V5_LACSA</name>
<dbReference type="Proteomes" id="UP000235145">
    <property type="component" value="Unassembled WGS sequence"/>
</dbReference>